<evidence type="ECO:0000256" key="2">
    <source>
        <dbReference type="RuleBase" id="RU003750"/>
    </source>
</evidence>
<feature type="transmembrane region" description="Helical" evidence="3">
    <location>
        <begin position="123"/>
        <end position="148"/>
    </location>
</feature>
<comment type="caution">
    <text evidence="4">The sequence shown here is derived from an EMBL/GenBank/DDBJ whole genome shotgun (WGS) entry which is preliminary data.</text>
</comment>
<dbReference type="InterPro" id="IPR043130">
    <property type="entry name" value="CDP-OH_PTrfase_TM_dom"/>
</dbReference>
<dbReference type="InParanoid" id="A0A0M8KA76"/>
<evidence type="ECO:0000256" key="3">
    <source>
        <dbReference type="SAM" id="Phobius"/>
    </source>
</evidence>
<accession>A0A0M8KA76</accession>
<proteinExistence type="inferred from homology"/>
<sequence length="221" mass="24352">MRRLISPFFFWEGEWAMFDERLRRWKDAALMPLAHVVPVSPLALTLAGWGVGMAAVVCAWRGMFAWACAAWLVNRVLDALDGAVARAQARTSDLGGYVDILADFSVYAFLPLALAAAHASPRVWPALACLLASFYLNAASWMYLAGVLEKRAAQTPRTTTLAMPAGLVGGVETFVFFTLFLLMPRFLVPLYWLMTALVFATVVQRLLWAVRVLGGAQPARK</sequence>
<feature type="transmembrane region" description="Helical" evidence="3">
    <location>
        <begin position="160"/>
        <end position="183"/>
    </location>
</feature>
<dbReference type="GO" id="GO:0016780">
    <property type="term" value="F:phosphotransferase activity, for other substituted phosphate groups"/>
    <property type="evidence" value="ECO:0007669"/>
    <property type="project" value="InterPro"/>
</dbReference>
<keyword evidence="5" id="KW-1185">Reference proteome</keyword>
<evidence type="ECO:0000313" key="5">
    <source>
        <dbReference type="Proteomes" id="UP000037784"/>
    </source>
</evidence>
<protein>
    <recommendedName>
        <fullName evidence="6">CDP-alcohol phosphatidyltransferase</fullName>
    </recommendedName>
</protein>
<keyword evidence="3" id="KW-0472">Membrane</keyword>
<dbReference type="Gene3D" id="1.20.120.1760">
    <property type="match status" value="1"/>
</dbReference>
<dbReference type="AlphaFoldDB" id="A0A0M8KA76"/>
<dbReference type="GO" id="GO:0016020">
    <property type="term" value="C:membrane"/>
    <property type="evidence" value="ECO:0007669"/>
    <property type="project" value="InterPro"/>
</dbReference>
<keyword evidence="3" id="KW-0812">Transmembrane</keyword>
<reference evidence="4 5" key="1">
    <citation type="journal article" date="2015" name="Genome Announc.">
        <title>Draft Genome Sequence of a Heterotrophic Facultative Anaerobic Thermophilic Bacterium, Ardenticatena maritima Strain 110ST.</title>
        <authorList>
            <person name="Kawaichi S."/>
            <person name="Yoshida T."/>
            <person name="Sako Y."/>
            <person name="Nakamura R."/>
        </authorList>
    </citation>
    <scope>NUCLEOTIDE SEQUENCE [LARGE SCALE GENOMIC DNA]</scope>
    <source>
        <strain evidence="4 5">110S</strain>
    </source>
</reference>
<keyword evidence="3" id="KW-1133">Transmembrane helix</keyword>
<dbReference type="EMBL" id="BBZA01000144">
    <property type="protein sequence ID" value="GAP63446.1"/>
    <property type="molecule type" value="Genomic_DNA"/>
</dbReference>
<keyword evidence="1 2" id="KW-0808">Transferase</keyword>
<dbReference type="Pfam" id="PF01066">
    <property type="entry name" value="CDP-OH_P_transf"/>
    <property type="match status" value="1"/>
</dbReference>
<dbReference type="STRING" id="872965.SE16_12780"/>
<feature type="transmembrane region" description="Helical" evidence="3">
    <location>
        <begin position="53"/>
        <end position="73"/>
    </location>
</feature>
<feature type="transmembrane region" description="Helical" evidence="3">
    <location>
        <begin position="94"/>
        <end position="117"/>
    </location>
</feature>
<organism evidence="4 5">
    <name type="scientific">Ardenticatena maritima</name>
    <dbReference type="NCBI Taxonomy" id="872965"/>
    <lineage>
        <taxon>Bacteria</taxon>
        <taxon>Bacillati</taxon>
        <taxon>Chloroflexota</taxon>
        <taxon>Ardenticatenia</taxon>
        <taxon>Ardenticatenales</taxon>
        <taxon>Ardenticatenaceae</taxon>
        <taxon>Ardenticatena</taxon>
    </lineage>
</organism>
<gene>
    <name evidence="4" type="ORF">ARMA_1869</name>
</gene>
<dbReference type="GO" id="GO:0008654">
    <property type="term" value="P:phospholipid biosynthetic process"/>
    <property type="evidence" value="ECO:0007669"/>
    <property type="project" value="InterPro"/>
</dbReference>
<reference evidence="5" key="2">
    <citation type="submission" date="2015-08" db="EMBL/GenBank/DDBJ databases">
        <title>Draft Genome Sequence of a Heterotrophic Facultative Anaerobic Bacterium Ardenticatena maritima Strain 110S.</title>
        <authorList>
            <person name="Kawaichi S."/>
            <person name="Yoshida T."/>
            <person name="Sako Y."/>
            <person name="Nakamura R."/>
        </authorList>
    </citation>
    <scope>NUCLEOTIDE SEQUENCE [LARGE SCALE GENOMIC DNA]</scope>
    <source>
        <strain evidence="5">110S</strain>
    </source>
</reference>
<dbReference type="InterPro" id="IPR000462">
    <property type="entry name" value="CDP-OH_P_trans"/>
</dbReference>
<evidence type="ECO:0000256" key="1">
    <source>
        <dbReference type="ARBA" id="ARBA00022679"/>
    </source>
</evidence>
<name>A0A0M8KA76_9CHLR</name>
<dbReference type="PROSITE" id="PS00379">
    <property type="entry name" value="CDP_ALCOHOL_P_TRANSF"/>
    <property type="match status" value="1"/>
</dbReference>
<dbReference type="InterPro" id="IPR048254">
    <property type="entry name" value="CDP_ALCOHOL_P_TRANSF_CS"/>
</dbReference>
<comment type="similarity">
    <text evidence="2">Belongs to the CDP-alcohol phosphatidyltransferase class-I family.</text>
</comment>
<dbReference type="Proteomes" id="UP000037784">
    <property type="component" value="Unassembled WGS sequence"/>
</dbReference>
<evidence type="ECO:0000313" key="4">
    <source>
        <dbReference type="EMBL" id="GAP63446.1"/>
    </source>
</evidence>
<evidence type="ECO:0008006" key="6">
    <source>
        <dbReference type="Google" id="ProtNLM"/>
    </source>
</evidence>
<feature type="transmembrane region" description="Helical" evidence="3">
    <location>
        <begin position="189"/>
        <end position="213"/>
    </location>
</feature>